<dbReference type="KEGG" id="rde:RD1_2296"/>
<name>Q167G6_ROSDO</name>
<keyword evidence="5" id="KW-0443">Lipid metabolism</keyword>
<dbReference type="Proteomes" id="UP000007029">
    <property type="component" value="Chromosome"/>
</dbReference>
<evidence type="ECO:0000256" key="2">
    <source>
        <dbReference type="ARBA" id="ARBA00022603"/>
    </source>
</evidence>
<evidence type="ECO:0000256" key="6">
    <source>
        <dbReference type="PIRSR" id="PIRSR003085-1"/>
    </source>
</evidence>
<dbReference type="EC" id="2.1.1.79" evidence="7"/>
<keyword evidence="8" id="KW-1185">Reference proteome</keyword>
<dbReference type="SUPFAM" id="SSF53335">
    <property type="entry name" value="S-adenosyl-L-methionine-dependent methyltransferases"/>
    <property type="match status" value="1"/>
</dbReference>
<dbReference type="InterPro" id="IPR050723">
    <property type="entry name" value="CFA/CMAS"/>
</dbReference>
<comment type="similarity">
    <text evidence="1">Belongs to the CFA/CMAS family.</text>
</comment>
<keyword evidence="3 7" id="KW-0808">Transferase</keyword>
<dbReference type="Pfam" id="PF02353">
    <property type="entry name" value="CMAS"/>
    <property type="match status" value="1"/>
</dbReference>
<dbReference type="GO" id="GO:0032259">
    <property type="term" value="P:methylation"/>
    <property type="evidence" value="ECO:0007669"/>
    <property type="project" value="UniProtKB-KW"/>
</dbReference>
<accession>Q167G6</accession>
<evidence type="ECO:0000256" key="4">
    <source>
        <dbReference type="ARBA" id="ARBA00022691"/>
    </source>
</evidence>
<keyword evidence="2 7" id="KW-0489">Methyltransferase</keyword>
<dbReference type="Gene3D" id="3.40.50.150">
    <property type="entry name" value="Vaccinia Virus protein VP39"/>
    <property type="match status" value="1"/>
</dbReference>
<dbReference type="GO" id="GO:0008610">
    <property type="term" value="P:lipid biosynthetic process"/>
    <property type="evidence" value="ECO:0007669"/>
    <property type="project" value="InterPro"/>
</dbReference>
<dbReference type="InterPro" id="IPR003333">
    <property type="entry name" value="CMAS"/>
</dbReference>
<evidence type="ECO:0000313" key="7">
    <source>
        <dbReference type="EMBL" id="ABG31877.1"/>
    </source>
</evidence>
<gene>
    <name evidence="7" type="primary">cfa</name>
    <name evidence="7" type="ordered locus">RD1_2296</name>
</gene>
<dbReference type="CDD" id="cd02440">
    <property type="entry name" value="AdoMet_MTases"/>
    <property type="match status" value="1"/>
</dbReference>
<dbReference type="AlphaFoldDB" id="Q167G6"/>
<dbReference type="HOGENOM" id="CLU_026434_0_2_5"/>
<dbReference type="STRING" id="375451.RD1_2296"/>
<dbReference type="RefSeq" id="WP_011568494.1">
    <property type="nucleotide sequence ID" value="NC_008209.1"/>
</dbReference>
<dbReference type="PANTHER" id="PTHR43667:SF2">
    <property type="entry name" value="FATTY ACID C-METHYL TRANSFERASE"/>
    <property type="match status" value="1"/>
</dbReference>
<evidence type="ECO:0000256" key="5">
    <source>
        <dbReference type="ARBA" id="ARBA00023098"/>
    </source>
</evidence>
<evidence type="ECO:0000256" key="3">
    <source>
        <dbReference type="ARBA" id="ARBA00022679"/>
    </source>
</evidence>
<dbReference type="GO" id="GO:0008825">
    <property type="term" value="F:cyclopropane-fatty-acyl-phospholipid synthase activity"/>
    <property type="evidence" value="ECO:0007669"/>
    <property type="project" value="UniProtKB-EC"/>
</dbReference>
<dbReference type="eggNOG" id="COG2230">
    <property type="taxonomic scope" value="Bacteria"/>
</dbReference>
<organism evidence="7 8">
    <name type="scientific">Roseobacter denitrificans (strain ATCC 33942 / OCh 114)</name>
    <name type="common">Erythrobacter sp. (strain OCh 114)</name>
    <name type="synonym">Roseobacter denitrificans</name>
    <dbReference type="NCBI Taxonomy" id="375451"/>
    <lineage>
        <taxon>Bacteria</taxon>
        <taxon>Pseudomonadati</taxon>
        <taxon>Pseudomonadota</taxon>
        <taxon>Alphaproteobacteria</taxon>
        <taxon>Rhodobacterales</taxon>
        <taxon>Roseobacteraceae</taxon>
        <taxon>Roseobacter</taxon>
    </lineage>
</organism>
<protein>
    <submittedName>
        <fullName evidence="7">Cyclopropane-fatty-acyl-phospholipid synthase</fullName>
        <ecNumber evidence="7">2.1.1.79</ecNumber>
    </submittedName>
</protein>
<dbReference type="EMBL" id="CP000362">
    <property type="protein sequence ID" value="ABG31877.1"/>
    <property type="molecule type" value="Genomic_DNA"/>
</dbReference>
<dbReference type="PANTHER" id="PTHR43667">
    <property type="entry name" value="CYCLOPROPANE-FATTY-ACYL-PHOSPHOLIPID SYNTHASE"/>
    <property type="match status" value="1"/>
</dbReference>
<dbReference type="OrthoDB" id="9782855at2"/>
<sequence length="402" mass="45928">MILTSTDGQTDLPRYFAQSFQVAQKIKSGRLDIILPDGRTFSASGSEPGPIAVLEVKNTDLFARLVRDGYVGFSEAYMDDWWSTPDLQAFMDLVNSDNDDMYNGYPGQKLVQLFEKLRFWLQRNHKAQARKNISYHYDLGNDFYGLWLDDSMTYSSALFETGQESLEAAQTAKYKLMVDEMGAKPGDHILEIGCGWGGFAEYAAKERGLRVTCLTISEEQFKYAKERIEKAGLSDLVEFKLQDYRDESGSYDGIASIEMFEAVGEKYWPTYFSKVRDRLKPGKSATLQIITVADDRWEAYRNDVDFIQKYIFPGGMLPSPTALKDQVVRAGMGVERSVEFGQSYAITLKRWHETFNEKWDQVSAMGFDERFRRMWNYYLTSCAAAFETANCDVTQITITRPA</sequence>
<evidence type="ECO:0000256" key="1">
    <source>
        <dbReference type="ARBA" id="ARBA00010815"/>
    </source>
</evidence>
<feature type="active site" evidence="6">
    <location>
        <position position="382"/>
    </location>
</feature>
<dbReference type="PIRSF" id="PIRSF003085">
    <property type="entry name" value="CMAS"/>
    <property type="match status" value="1"/>
</dbReference>
<reference evidence="7 8" key="1">
    <citation type="journal article" date="2007" name="J. Bacteriol.">
        <title>The complete genome sequence of Roseobacter denitrificans reveals a mixotrophic rather than photosynthetic metabolism.</title>
        <authorList>
            <person name="Swingley W.D."/>
            <person name="Sadekar S."/>
            <person name="Mastrian S.D."/>
            <person name="Matthies H.J."/>
            <person name="Hao J."/>
            <person name="Ramos H."/>
            <person name="Acharya C.R."/>
            <person name="Conrad A.L."/>
            <person name="Taylor H.L."/>
            <person name="Dejesa L.C."/>
            <person name="Shah M.K."/>
            <person name="O'huallachain M.E."/>
            <person name="Lince M.T."/>
            <person name="Blankenship R.E."/>
            <person name="Beatty J.T."/>
            <person name="Touchman J.W."/>
        </authorList>
    </citation>
    <scope>NUCLEOTIDE SEQUENCE [LARGE SCALE GENOMIC DNA]</scope>
    <source>
        <strain evidence="8">ATCC 33942 / OCh 114</strain>
    </source>
</reference>
<dbReference type="InterPro" id="IPR029063">
    <property type="entry name" value="SAM-dependent_MTases_sf"/>
</dbReference>
<proteinExistence type="inferred from homology"/>
<keyword evidence="4" id="KW-0949">S-adenosyl-L-methionine</keyword>
<evidence type="ECO:0000313" key="8">
    <source>
        <dbReference type="Proteomes" id="UP000007029"/>
    </source>
</evidence>